<dbReference type="InterPro" id="IPR000674">
    <property type="entry name" value="Ald_Oxase/Xan_DH_a/b"/>
</dbReference>
<dbReference type="InterPro" id="IPR016208">
    <property type="entry name" value="Ald_Oxase/xanthine_DH-like"/>
</dbReference>
<dbReference type="PANTHER" id="PTHR11908">
    <property type="entry name" value="XANTHINE DEHYDROGENASE"/>
    <property type="match status" value="1"/>
</dbReference>
<evidence type="ECO:0000256" key="1">
    <source>
        <dbReference type="ARBA" id="ARBA00022505"/>
    </source>
</evidence>
<organism evidence="5 6">
    <name type="scientific">Streptomyces antimycoticus</name>
    <dbReference type="NCBI Taxonomy" id="68175"/>
    <lineage>
        <taxon>Bacteria</taxon>
        <taxon>Bacillati</taxon>
        <taxon>Actinomycetota</taxon>
        <taxon>Actinomycetes</taxon>
        <taxon>Kitasatosporales</taxon>
        <taxon>Streptomycetaceae</taxon>
        <taxon>Streptomyces</taxon>
        <taxon>Streptomyces violaceusniger group</taxon>
    </lineage>
</organism>
<feature type="compositionally biased region" description="Low complexity" evidence="3">
    <location>
        <begin position="426"/>
        <end position="443"/>
    </location>
</feature>
<dbReference type="InterPro" id="IPR037165">
    <property type="entry name" value="AldOxase/xan_DH_Mopterin-bd_sf"/>
</dbReference>
<evidence type="ECO:0000313" key="5">
    <source>
        <dbReference type="EMBL" id="BBJ44945.1"/>
    </source>
</evidence>
<evidence type="ECO:0000256" key="3">
    <source>
        <dbReference type="SAM" id="MobiDB-lite"/>
    </source>
</evidence>
<sequence>MSHVTARPHAIGIPMDRIDGAQKVTGTATYAYEWPLDQPVYLYPLQSTIASGRVTGVDSALAEAEPGVLAVLSHLNAPTLTRPDDPELAVLQSDEVAWRGQFIGAIVAESLETARRAAGLVRVDYESRPPDVVLRADRDDLYSPVHAATFGTGGGELQDGSPADSVLGDVDTALAASPTMVDTTYSTPMYHNNPMEPHTAVVTWLNGELLVRCSTQGVSLSQALISGVLGLEPGRVRVVSPHVGGAFGSKVYPHAYAVLAAMAARIVRRPVKFTLTRQQMFALVGYRPASIQRIRLGAGRDGRLTALAHDVIEQTAKAKGYAEQVGVCSRMMYAAPHRRTTHRLAPLDVPVPTIMRAPGEAQGMYALESAMDEMAIACGLDPVEFRIRNEPEVHPESGLPFSSRHLTDCLREGARRAGWEHRDPTPGRAARGAGWWAPAWPSRRIPPPASPATRPPSGSARTAATRCGSPPPTWAPAPGRRSPRSPRTR</sequence>
<dbReference type="Proteomes" id="UP000463951">
    <property type="component" value="Chromosome"/>
</dbReference>
<reference evidence="5 6" key="1">
    <citation type="journal article" date="2020" name="Int. J. Syst. Evol. Microbiol.">
        <title>Reclassification of Streptomyces castelarensis and Streptomyces sporoclivatus as later heterotypic synonyms of Streptomyces antimycoticus.</title>
        <authorList>
            <person name="Komaki H."/>
            <person name="Tamura T."/>
        </authorList>
    </citation>
    <scope>NUCLEOTIDE SEQUENCE [LARGE SCALE GENOMIC DNA]</scope>
    <source>
        <strain evidence="5 6">NBRC 100767</strain>
    </source>
</reference>
<dbReference type="InterPro" id="IPR008274">
    <property type="entry name" value="AldOxase/xan_DH_MoCoBD1"/>
</dbReference>
<dbReference type="GO" id="GO:0005506">
    <property type="term" value="F:iron ion binding"/>
    <property type="evidence" value="ECO:0007669"/>
    <property type="project" value="InterPro"/>
</dbReference>
<accession>A0A499US31</accession>
<dbReference type="SMART" id="SM01008">
    <property type="entry name" value="Ald_Xan_dh_C"/>
    <property type="match status" value="1"/>
</dbReference>
<dbReference type="SUPFAM" id="SSF56003">
    <property type="entry name" value="Molybdenum cofactor-binding domain"/>
    <property type="match status" value="1"/>
</dbReference>
<keyword evidence="2" id="KW-0560">Oxidoreductase</keyword>
<feature type="compositionally biased region" description="Pro residues" evidence="3">
    <location>
        <begin position="444"/>
        <end position="454"/>
    </location>
</feature>
<dbReference type="SUPFAM" id="SSF54665">
    <property type="entry name" value="CO dehydrogenase molybdoprotein N-domain-like"/>
    <property type="match status" value="1"/>
</dbReference>
<gene>
    <name evidence="5" type="ORF">SSPO_076630</name>
</gene>
<name>A0A499US31_9ACTN</name>
<dbReference type="Pfam" id="PF02738">
    <property type="entry name" value="MoCoBD_1"/>
    <property type="match status" value="1"/>
</dbReference>
<dbReference type="Pfam" id="PF01315">
    <property type="entry name" value="Ald_Xan_dh_C"/>
    <property type="match status" value="1"/>
</dbReference>
<dbReference type="EMBL" id="AP019620">
    <property type="protein sequence ID" value="BBJ44945.1"/>
    <property type="molecule type" value="Genomic_DNA"/>
</dbReference>
<feature type="compositionally biased region" description="Basic and acidic residues" evidence="3">
    <location>
        <begin position="415"/>
        <end position="425"/>
    </location>
</feature>
<dbReference type="Gene3D" id="3.90.1170.50">
    <property type="entry name" value="Aldehyde oxidase/xanthine dehydrogenase, a/b hammerhead"/>
    <property type="match status" value="1"/>
</dbReference>
<protein>
    <recommendedName>
        <fullName evidence="4">Aldehyde oxidase/xanthine dehydrogenase a/b hammerhead domain-containing protein</fullName>
    </recommendedName>
</protein>
<evidence type="ECO:0000313" key="6">
    <source>
        <dbReference type="Proteomes" id="UP000463951"/>
    </source>
</evidence>
<dbReference type="InterPro" id="IPR036856">
    <property type="entry name" value="Ald_Oxase/Xan_DH_a/b_sf"/>
</dbReference>
<dbReference type="AlphaFoldDB" id="A0A499US31"/>
<feature type="region of interest" description="Disordered" evidence="3">
    <location>
        <begin position="415"/>
        <end position="489"/>
    </location>
</feature>
<keyword evidence="1" id="KW-0500">Molybdenum</keyword>
<dbReference type="GO" id="GO:0016491">
    <property type="term" value="F:oxidoreductase activity"/>
    <property type="evidence" value="ECO:0007669"/>
    <property type="project" value="UniProtKB-KW"/>
</dbReference>
<evidence type="ECO:0000259" key="4">
    <source>
        <dbReference type="SMART" id="SM01008"/>
    </source>
</evidence>
<dbReference type="PANTHER" id="PTHR11908:SF132">
    <property type="entry name" value="ALDEHYDE OXIDASE 1-RELATED"/>
    <property type="match status" value="1"/>
</dbReference>
<feature type="domain" description="Aldehyde oxidase/xanthine dehydrogenase a/b hammerhead" evidence="4">
    <location>
        <begin position="25"/>
        <end position="129"/>
    </location>
</feature>
<dbReference type="Gene3D" id="3.30.365.10">
    <property type="entry name" value="Aldehyde oxidase/xanthine dehydrogenase, molybdopterin binding domain"/>
    <property type="match status" value="2"/>
</dbReference>
<proteinExistence type="predicted"/>
<evidence type="ECO:0000256" key="2">
    <source>
        <dbReference type="ARBA" id="ARBA00023002"/>
    </source>
</evidence>